<dbReference type="Pfam" id="PF20714">
    <property type="entry name" value="HTH_64"/>
    <property type="match status" value="1"/>
</dbReference>
<dbReference type="PANTHER" id="PTHR45526">
    <property type="entry name" value="TRANSCRIPTIONAL REGULATORY PROTEIN DPIA"/>
    <property type="match status" value="1"/>
</dbReference>
<keyword evidence="7 9" id="KW-0010">Activator</keyword>
<reference evidence="12 13" key="1">
    <citation type="submission" date="2022-01" db="EMBL/GenBank/DDBJ databases">
        <title>Alkalihalobacillus sp. EGI L200015, a novel bacterium isolated from a salt lake sediment.</title>
        <authorList>
            <person name="Gao L."/>
            <person name="Fang B.-Z."/>
            <person name="Li W.-J."/>
        </authorList>
    </citation>
    <scope>NUCLEOTIDE SEQUENCE [LARGE SCALE GENOMIC DNA]</scope>
    <source>
        <strain evidence="12 13">KCTC 12718</strain>
    </source>
</reference>
<dbReference type="EMBL" id="JAKIJS010000001">
    <property type="protein sequence ID" value="MCF6138559.1"/>
    <property type="molecule type" value="Genomic_DNA"/>
</dbReference>
<dbReference type="InterPro" id="IPR048714">
    <property type="entry name" value="DpiA-like_HTH"/>
</dbReference>
<evidence type="ECO:0000313" key="13">
    <source>
        <dbReference type="Proteomes" id="UP001649381"/>
    </source>
</evidence>
<feature type="domain" description="Response regulatory" evidence="11">
    <location>
        <begin position="3"/>
        <end position="119"/>
    </location>
</feature>
<evidence type="ECO:0000256" key="4">
    <source>
        <dbReference type="ARBA" id="ARBA00023012"/>
    </source>
</evidence>
<dbReference type="InterPro" id="IPR001789">
    <property type="entry name" value="Sig_transdc_resp-reg_receiver"/>
</dbReference>
<name>A0ABS9H0N4_9BACL</name>
<dbReference type="PROSITE" id="PS50110">
    <property type="entry name" value="RESPONSE_REGULATORY"/>
    <property type="match status" value="1"/>
</dbReference>
<sequence>MISIVIAEDDFRVAHLHERFLSTIEGVKVVGKALNAKETMELLYEKKPDLLLLDVYMPDRLGSEILRDIREVFNQLDIIMITAANEKAIIDEALKYGVHDYIIKPISIDRFNETIHDYKQKRKIMQTSQALDQAMVDQLVRRDQSKNTMTSNVPKGIDPITLDKVKNILGDSQQGITAEQVSEILGSSKTTARRYLEYLISVNEGTAEMRYGKVGRPERKYFMEK</sequence>
<evidence type="ECO:0000256" key="1">
    <source>
        <dbReference type="ARBA" id="ARBA00004496"/>
    </source>
</evidence>
<keyword evidence="5 9" id="KW-0805">Transcription regulation</keyword>
<evidence type="ECO:0000259" key="11">
    <source>
        <dbReference type="PROSITE" id="PS50110"/>
    </source>
</evidence>
<organism evidence="12 13">
    <name type="scientific">Pseudalkalibacillus berkeleyi</name>
    <dbReference type="NCBI Taxonomy" id="1069813"/>
    <lineage>
        <taxon>Bacteria</taxon>
        <taxon>Bacillati</taxon>
        <taxon>Bacillota</taxon>
        <taxon>Bacilli</taxon>
        <taxon>Bacillales</taxon>
        <taxon>Fictibacillaceae</taxon>
        <taxon>Pseudalkalibacillus</taxon>
    </lineage>
</organism>
<dbReference type="InterPro" id="IPR024187">
    <property type="entry name" value="Sig_transdc_resp-reg_cit/mal"/>
</dbReference>
<keyword evidence="2 9" id="KW-0963">Cytoplasm</keyword>
<comment type="subcellular location">
    <subcellularLocation>
        <location evidence="1 9">Cytoplasm</location>
    </subcellularLocation>
</comment>
<dbReference type="Gene3D" id="3.40.50.2300">
    <property type="match status" value="1"/>
</dbReference>
<evidence type="ECO:0000313" key="12">
    <source>
        <dbReference type="EMBL" id="MCF6138559.1"/>
    </source>
</evidence>
<dbReference type="InterPro" id="IPR011006">
    <property type="entry name" value="CheY-like_superfamily"/>
</dbReference>
<dbReference type="RefSeq" id="WP_236335596.1">
    <property type="nucleotide sequence ID" value="NZ_JAKIJS010000001.1"/>
</dbReference>
<gene>
    <name evidence="12" type="ORF">L2716_12550</name>
</gene>
<evidence type="ECO:0000256" key="5">
    <source>
        <dbReference type="ARBA" id="ARBA00023015"/>
    </source>
</evidence>
<proteinExistence type="predicted"/>
<keyword evidence="6 9" id="KW-0238">DNA-binding</keyword>
<feature type="modified residue" description="4-aspartylphosphate" evidence="10">
    <location>
        <position position="54"/>
    </location>
</feature>
<evidence type="ECO:0000256" key="8">
    <source>
        <dbReference type="ARBA" id="ARBA00023163"/>
    </source>
</evidence>
<dbReference type="Pfam" id="PF00072">
    <property type="entry name" value="Response_reg"/>
    <property type="match status" value="1"/>
</dbReference>
<evidence type="ECO:0000256" key="9">
    <source>
        <dbReference type="PIRNR" id="PIRNR006171"/>
    </source>
</evidence>
<evidence type="ECO:0000256" key="2">
    <source>
        <dbReference type="ARBA" id="ARBA00022490"/>
    </source>
</evidence>
<evidence type="ECO:0000256" key="7">
    <source>
        <dbReference type="ARBA" id="ARBA00023159"/>
    </source>
</evidence>
<keyword evidence="8 9" id="KW-0804">Transcription</keyword>
<dbReference type="Proteomes" id="UP001649381">
    <property type="component" value="Unassembled WGS sequence"/>
</dbReference>
<dbReference type="PANTHER" id="PTHR45526:SF6">
    <property type="entry name" value="TRANSCRIPTIONAL REGULATORY PROTEIN CITT"/>
    <property type="match status" value="1"/>
</dbReference>
<evidence type="ECO:0000256" key="10">
    <source>
        <dbReference type="PROSITE-ProRule" id="PRU00169"/>
    </source>
</evidence>
<accession>A0ABS9H0N4</accession>
<keyword evidence="4 9" id="KW-0902">Two-component regulatory system</keyword>
<evidence type="ECO:0000256" key="3">
    <source>
        <dbReference type="ARBA" id="ARBA00022553"/>
    </source>
</evidence>
<keyword evidence="3 10" id="KW-0597">Phosphoprotein</keyword>
<keyword evidence="13" id="KW-1185">Reference proteome</keyword>
<dbReference type="PIRSF" id="PIRSF006171">
    <property type="entry name" value="RR_citrat_malat"/>
    <property type="match status" value="1"/>
</dbReference>
<evidence type="ECO:0000256" key="6">
    <source>
        <dbReference type="ARBA" id="ARBA00023125"/>
    </source>
</evidence>
<dbReference type="InterPro" id="IPR051271">
    <property type="entry name" value="2C-system_Tx_regulators"/>
</dbReference>
<protein>
    <recommendedName>
        <fullName evidence="9">Transcriptional regulatory protein</fullName>
    </recommendedName>
</protein>
<dbReference type="SMART" id="SM00448">
    <property type="entry name" value="REC"/>
    <property type="match status" value="1"/>
</dbReference>
<comment type="caution">
    <text evidence="12">The sequence shown here is derived from an EMBL/GenBank/DDBJ whole genome shotgun (WGS) entry which is preliminary data.</text>
</comment>
<dbReference type="SUPFAM" id="SSF52172">
    <property type="entry name" value="CheY-like"/>
    <property type="match status" value="1"/>
</dbReference>